<name>T0K6F5_COLGC</name>
<protein>
    <submittedName>
        <fullName evidence="2">Calmodulin</fullName>
    </submittedName>
</protein>
<proteinExistence type="predicted"/>
<evidence type="ECO:0000256" key="1">
    <source>
        <dbReference type="SAM" id="MobiDB-lite"/>
    </source>
</evidence>
<accession>T0K6F5</accession>
<dbReference type="EMBL" id="AMYD01002897">
    <property type="protein sequence ID" value="EQB47559.1"/>
    <property type="molecule type" value="Genomic_DNA"/>
</dbReference>
<dbReference type="Gene3D" id="1.10.238.10">
    <property type="entry name" value="EF-hand"/>
    <property type="match status" value="2"/>
</dbReference>
<dbReference type="STRING" id="1237896.T0K6F5"/>
<evidence type="ECO:0000313" key="2">
    <source>
        <dbReference type="EMBL" id="EQB47559.1"/>
    </source>
</evidence>
<dbReference type="SUPFAM" id="SSF47473">
    <property type="entry name" value="EF-hand"/>
    <property type="match status" value="1"/>
</dbReference>
<dbReference type="InterPro" id="IPR011992">
    <property type="entry name" value="EF-hand-dom_pair"/>
</dbReference>
<dbReference type="OrthoDB" id="26525at2759"/>
<dbReference type="OMA" id="FHDVMTR"/>
<feature type="region of interest" description="Disordered" evidence="1">
    <location>
        <begin position="1"/>
        <end position="48"/>
    </location>
</feature>
<dbReference type="eggNOG" id="KOG0028">
    <property type="taxonomic scope" value="Eukaryota"/>
</dbReference>
<dbReference type="AlphaFoldDB" id="T0K6F5"/>
<dbReference type="HOGENOM" id="CLU_061288_5_0_1"/>
<feature type="compositionally biased region" description="Basic and acidic residues" evidence="1">
    <location>
        <begin position="39"/>
        <end position="48"/>
    </location>
</feature>
<dbReference type="Proteomes" id="UP000015530">
    <property type="component" value="Unassembled WGS sequence"/>
</dbReference>
<comment type="caution">
    <text evidence="2">The sequence shown here is derived from an EMBL/GenBank/DDBJ whole genome shotgun (WGS) entry which is preliminary data.</text>
</comment>
<reference evidence="3" key="1">
    <citation type="journal article" date="2013" name="Mol. Plant Microbe Interact.">
        <title>Global aspects of pacC regulation of pathogenicity genes in Colletotrichum gloeosporioides as revealed by transcriptome analysis.</title>
        <authorList>
            <person name="Alkan N."/>
            <person name="Meng X."/>
            <person name="Friedlander G."/>
            <person name="Reuveni E."/>
            <person name="Sukno S."/>
            <person name="Sherman A."/>
            <person name="Thon M."/>
            <person name="Fluhr R."/>
            <person name="Prusky D."/>
        </authorList>
    </citation>
    <scope>NUCLEOTIDE SEQUENCE [LARGE SCALE GENOMIC DNA]</scope>
    <source>
        <strain evidence="3">Cg-14</strain>
    </source>
</reference>
<gene>
    <name evidence="2" type="ORF">CGLO_13278</name>
</gene>
<sequence length="214" mass="23374">MSPEGPKRPIDIDRATGPAKRKPPTAASADPPRPRASKLAKEHNISAQEEREIREAFSLFAEPMRGYGKEGVIPTSDVRSALVALGIPPASRAEQAEFVEILDPEGEGFVGYEPFFAICALKYHQRDTSGAGGEERRREVEEAFRLFTGVGSSSGGRDVISLADLKRVAGVLREDVKDEVLRDMILEANGGAGVGRGVKREEFEEVMRRAGVWR</sequence>
<organism evidence="2 3">
    <name type="scientific">Colletotrichum gloeosporioides (strain Cg-14)</name>
    <name type="common">Anthracnose fungus</name>
    <name type="synonym">Glomerella cingulata</name>
    <dbReference type="NCBI Taxonomy" id="1237896"/>
    <lineage>
        <taxon>Eukaryota</taxon>
        <taxon>Fungi</taxon>
        <taxon>Dikarya</taxon>
        <taxon>Ascomycota</taxon>
        <taxon>Pezizomycotina</taxon>
        <taxon>Sordariomycetes</taxon>
        <taxon>Hypocreomycetidae</taxon>
        <taxon>Glomerellales</taxon>
        <taxon>Glomerellaceae</taxon>
        <taxon>Colletotrichum</taxon>
        <taxon>Colletotrichum gloeosporioides species complex</taxon>
    </lineage>
</organism>
<evidence type="ECO:0000313" key="3">
    <source>
        <dbReference type="Proteomes" id="UP000015530"/>
    </source>
</evidence>
<feature type="compositionally biased region" description="Basic and acidic residues" evidence="1">
    <location>
        <begin position="1"/>
        <end position="14"/>
    </location>
</feature>